<feature type="compositionally biased region" description="Low complexity" evidence="1">
    <location>
        <begin position="325"/>
        <end position="340"/>
    </location>
</feature>
<gene>
    <name evidence="2" type="ORF">K503DRAFT_798172</name>
</gene>
<feature type="region of interest" description="Disordered" evidence="1">
    <location>
        <begin position="410"/>
        <end position="473"/>
    </location>
</feature>
<evidence type="ECO:0000313" key="2">
    <source>
        <dbReference type="EMBL" id="OAX41201.1"/>
    </source>
</evidence>
<evidence type="ECO:0000256" key="1">
    <source>
        <dbReference type="SAM" id="MobiDB-lite"/>
    </source>
</evidence>
<dbReference type="OrthoDB" id="3269282at2759"/>
<feature type="region of interest" description="Disordered" evidence="1">
    <location>
        <begin position="248"/>
        <end position="376"/>
    </location>
</feature>
<dbReference type="EMBL" id="KV448187">
    <property type="protein sequence ID" value="OAX41201.1"/>
    <property type="molecule type" value="Genomic_DNA"/>
</dbReference>
<proteinExistence type="predicted"/>
<reference evidence="2 3" key="1">
    <citation type="submission" date="2016-06" db="EMBL/GenBank/DDBJ databases">
        <title>Comparative genomics of the ectomycorrhizal sister species Rhizopogon vinicolor and Rhizopogon vesiculosus (Basidiomycota: Boletales) reveals a divergence of the mating type B locus.</title>
        <authorList>
            <consortium name="DOE Joint Genome Institute"/>
            <person name="Mujic A.B."/>
            <person name="Kuo A."/>
            <person name="Tritt A."/>
            <person name="Lipzen A."/>
            <person name="Chen C."/>
            <person name="Johnson J."/>
            <person name="Sharma A."/>
            <person name="Barry K."/>
            <person name="Grigoriev I.V."/>
            <person name="Spatafora J.W."/>
        </authorList>
    </citation>
    <scope>NUCLEOTIDE SEQUENCE [LARGE SCALE GENOMIC DNA]</scope>
    <source>
        <strain evidence="2 3">AM-OR11-026</strain>
    </source>
</reference>
<dbReference type="STRING" id="1314800.A0A1B7N8K9"/>
<sequence length="503" mass="53404">MSTSRTPAALAVRPHVDDDEHGQSLSVRFDDQCILIPELPNRHRLPKMVAKSYSLPLWKRRSSSLGGSPSLETDPFVPEDSHVVLRVPIPSFSSKAQSPTRARRSDPKPLSPCLVHRSPSGPLPDLGSPQIPRRPPRTASLSPSRSNLVTIPLRPCCAACEFVTEASRLQGDTWTEHFSRSARRRRTFSAGEGPRTITVEGSVAAASFGLGRGVPISVDEVDKRRRSTDLGVTTEVWLNEGECSTLRETRAARTQQPLIVSTQRSSSPLRIPNMPSTPRIPEEEDDEDDEDQLFPLPSPRRSPATSPAPSPSASASCIGLGRPTGSPVLSNSSSASLGTKTSKDRFLAPPGSRSSSSLSLAKTAESDDVPLRTPSPHLLAMAPSISARPVTCSSSPHTCAPTSPLLPSSTWAGGLGADSEQLPSPVPSSASVPVSILSRTQKDSRSPRLHVLSSPSTSPDLANSSNKRRHGSFSIAHPRHIIADVLRGVGAIGGSAGGIGVHV</sequence>
<dbReference type="AlphaFoldDB" id="A0A1B7N8K9"/>
<keyword evidence="3" id="KW-1185">Reference proteome</keyword>
<feature type="compositionally biased region" description="Polar residues" evidence="1">
    <location>
        <begin position="91"/>
        <end position="100"/>
    </location>
</feature>
<feature type="region of interest" description="Disordered" evidence="1">
    <location>
        <begin position="88"/>
        <end position="145"/>
    </location>
</feature>
<protein>
    <submittedName>
        <fullName evidence="2">Uncharacterized protein</fullName>
    </submittedName>
</protein>
<feature type="compositionally biased region" description="Polar residues" evidence="1">
    <location>
        <begin position="453"/>
        <end position="465"/>
    </location>
</feature>
<accession>A0A1B7N8K9</accession>
<organism evidence="2 3">
    <name type="scientific">Rhizopogon vinicolor AM-OR11-026</name>
    <dbReference type="NCBI Taxonomy" id="1314800"/>
    <lineage>
        <taxon>Eukaryota</taxon>
        <taxon>Fungi</taxon>
        <taxon>Dikarya</taxon>
        <taxon>Basidiomycota</taxon>
        <taxon>Agaricomycotina</taxon>
        <taxon>Agaricomycetes</taxon>
        <taxon>Agaricomycetidae</taxon>
        <taxon>Boletales</taxon>
        <taxon>Suillineae</taxon>
        <taxon>Rhizopogonaceae</taxon>
        <taxon>Rhizopogon</taxon>
    </lineage>
</organism>
<feature type="compositionally biased region" description="Acidic residues" evidence="1">
    <location>
        <begin position="282"/>
        <end position="292"/>
    </location>
</feature>
<dbReference type="InParanoid" id="A0A1B7N8K9"/>
<dbReference type="Proteomes" id="UP000092154">
    <property type="component" value="Unassembled WGS sequence"/>
</dbReference>
<name>A0A1B7N8K9_9AGAM</name>
<feature type="compositionally biased region" description="Polar residues" evidence="1">
    <location>
        <begin position="252"/>
        <end position="268"/>
    </location>
</feature>
<feature type="compositionally biased region" description="Pro residues" evidence="1">
    <location>
        <begin position="296"/>
        <end position="310"/>
    </location>
</feature>
<evidence type="ECO:0000313" key="3">
    <source>
        <dbReference type="Proteomes" id="UP000092154"/>
    </source>
</evidence>
<feature type="compositionally biased region" description="Low complexity" evidence="1">
    <location>
        <begin position="118"/>
        <end position="129"/>
    </location>
</feature>